<comment type="subunit">
    <text evidence="3 13">Monomer.</text>
</comment>
<dbReference type="HAMAP" id="MF_00113">
    <property type="entry name" value="QueA"/>
    <property type="match status" value="1"/>
</dbReference>
<keyword evidence="14" id="KW-0413">Isomerase</keyword>
<dbReference type="FunFam" id="2.40.10.240:FF:000002">
    <property type="entry name" value="S-adenosylmethionine:tRNA ribosyltransferase-isomerase"/>
    <property type="match status" value="1"/>
</dbReference>
<evidence type="ECO:0000256" key="6">
    <source>
        <dbReference type="ARBA" id="ARBA00022691"/>
    </source>
</evidence>
<keyword evidence="15" id="KW-1185">Reference proteome</keyword>
<dbReference type="FunFam" id="3.40.1780.10:FF:000001">
    <property type="entry name" value="S-adenosylmethionine:tRNA ribosyltransferase-isomerase"/>
    <property type="match status" value="1"/>
</dbReference>
<dbReference type="PANTHER" id="PTHR30307:SF0">
    <property type="entry name" value="S-ADENOSYLMETHIONINE:TRNA RIBOSYLTRANSFERASE-ISOMERASE"/>
    <property type="match status" value="1"/>
</dbReference>
<evidence type="ECO:0000256" key="11">
    <source>
        <dbReference type="ARBA" id="ARBA00069325"/>
    </source>
</evidence>
<dbReference type="InterPro" id="IPR042118">
    <property type="entry name" value="QueA_dom1"/>
</dbReference>
<dbReference type="GO" id="GO:0005737">
    <property type="term" value="C:cytoplasm"/>
    <property type="evidence" value="ECO:0007669"/>
    <property type="project" value="UniProtKB-SubCell"/>
</dbReference>
<comment type="subcellular location">
    <subcellularLocation>
        <location evidence="1 13">Cytoplasm</location>
    </subcellularLocation>
</comment>
<protein>
    <recommendedName>
        <fullName evidence="11 13">S-adenosylmethionine:tRNA ribosyltransferase-isomerase</fullName>
        <ecNumber evidence="10 13">2.4.99.17</ecNumber>
    </recommendedName>
    <alternativeName>
        <fullName evidence="12 13">Queuosine biosynthesis protein QueA</fullName>
    </alternativeName>
</protein>
<dbReference type="Gene3D" id="2.40.10.240">
    <property type="entry name" value="QueA-like"/>
    <property type="match status" value="1"/>
</dbReference>
<evidence type="ECO:0000256" key="13">
    <source>
        <dbReference type="HAMAP-Rule" id="MF_00113"/>
    </source>
</evidence>
<dbReference type="InterPro" id="IPR003699">
    <property type="entry name" value="QueA"/>
</dbReference>
<dbReference type="RefSeq" id="WP_006627103.1">
    <property type="nucleotide sequence ID" value="NZ_ADFR01000007.1"/>
</dbReference>
<dbReference type="EC" id="2.4.99.17" evidence="10 13"/>
<keyword evidence="7 13" id="KW-0671">Queuosine biosynthesis</keyword>
<dbReference type="EMBL" id="ADFR01000007">
    <property type="protein sequence ID" value="EFC05771.1"/>
    <property type="molecule type" value="Genomic_DNA"/>
</dbReference>
<evidence type="ECO:0000256" key="5">
    <source>
        <dbReference type="ARBA" id="ARBA00022679"/>
    </source>
</evidence>
<sequence length="347" mass="39723">MKINWKTSDFDYNLPHELIAQSPLADRSTSRMMWIHKKSQKYEDKHFYDIVDILKPGDVLVRNNTRVIPARLFGIKEETGAHVELLLLKQKEHDVWECLAGNAKVVKVGSIVSFGDGQLKAQCLSIGDKGLREMKMLYEGIFTEILDQLGQVPLPPYIKKKLDDSERYQTVYAKIDGSAAAPTAGLHFTKEVDQQLLAKGITITEVTLHVGLGTFRPMDVENVHDHVMHSEVYEMSQETADILNQAKKLGRRIVAIGTTSVRTLESVWNRFGQFQECRGETTLFIYPGYQWHTCDVMLTNFHLPKSTLLMMISSFMGYELTQEVYHHAVNEKYRFFSFGDCMLIDHD</sequence>
<comment type="catalytic activity">
    <reaction evidence="8 13">
        <text>7-aminomethyl-7-carbaguanosine(34) in tRNA + S-adenosyl-L-methionine = epoxyqueuosine(34) in tRNA + adenine + L-methionine + 2 H(+)</text>
        <dbReference type="Rhea" id="RHEA:32155"/>
        <dbReference type="Rhea" id="RHEA-COMP:10342"/>
        <dbReference type="Rhea" id="RHEA-COMP:18582"/>
        <dbReference type="ChEBI" id="CHEBI:15378"/>
        <dbReference type="ChEBI" id="CHEBI:16708"/>
        <dbReference type="ChEBI" id="CHEBI:57844"/>
        <dbReference type="ChEBI" id="CHEBI:59789"/>
        <dbReference type="ChEBI" id="CHEBI:82833"/>
        <dbReference type="ChEBI" id="CHEBI:194443"/>
        <dbReference type="EC" id="2.4.99.17"/>
    </reaction>
</comment>
<comment type="function">
    <text evidence="13">Transfers and isomerizes the ribose moiety from AdoMet to the 7-aminomethyl group of 7-deazaguanine (preQ1-tRNA) to give epoxyqueuosine (oQ-tRNA).</text>
</comment>
<evidence type="ECO:0000313" key="15">
    <source>
        <dbReference type="Proteomes" id="UP000005017"/>
    </source>
</evidence>
<evidence type="ECO:0000256" key="10">
    <source>
        <dbReference type="ARBA" id="ARBA00066503"/>
    </source>
</evidence>
<dbReference type="NCBIfam" id="TIGR00113">
    <property type="entry name" value="queA"/>
    <property type="match status" value="1"/>
</dbReference>
<dbReference type="Proteomes" id="UP000005017">
    <property type="component" value="Unassembled WGS sequence"/>
</dbReference>
<evidence type="ECO:0000256" key="3">
    <source>
        <dbReference type="ARBA" id="ARBA00011245"/>
    </source>
</evidence>
<evidence type="ECO:0000256" key="7">
    <source>
        <dbReference type="ARBA" id="ARBA00022785"/>
    </source>
</evidence>
<comment type="caution">
    <text evidence="14">The sequence shown here is derived from an EMBL/GenBank/DDBJ whole genome shotgun (WGS) entry which is preliminary data.</text>
</comment>
<comment type="similarity">
    <text evidence="9 13">Belongs to the QueA family.</text>
</comment>
<gene>
    <name evidence="13 14" type="primary">queA</name>
    <name evidence="14" type="ORF">HMPREF9013_0695</name>
</gene>
<dbReference type="OrthoDB" id="9805933at2"/>
<evidence type="ECO:0000256" key="12">
    <source>
        <dbReference type="ARBA" id="ARBA00076160"/>
    </source>
</evidence>
<dbReference type="SUPFAM" id="SSF111337">
    <property type="entry name" value="QueA-like"/>
    <property type="match status" value="1"/>
</dbReference>
<name>D2MP02_9FIRM</name>
<dbReference type="Pfam" id="PF02547">
    <property type="entry name" value="Queuosine_synth"/>
    <property type="match status" value="1"/>
</dbReference>
<evidence type="ECO:0000256" key="4">
    <source>
        <dbReference type="ARBA" id="ARBA00022490"/>
    </source>
</evidence>
<dbReference type="GO" id="GO:0051075">
    <property type="term" value="F:S-adenosylmethionine:tRNA ribosyltransferase-isomerase activity"/>
    <property type="evidence" value="ECO:0007669"/>
    <property type="project" value="UniProtKB-EC"/>
</dbReference>
<dbReference type="InterPro" id="IPR042119">
    <property type="entry name" value="QueA_dom2"/>
</dbReference>
<dbReference type="InterPro" id="IPR036100">
    <property type="entry name" value="QueA_sf"/>
</dbReference>
<dbReference type="AlphaFoldDB" id="D2MP02"/>
<evidence type="ECO:0000256" key="1">
    <source>
        <dbReference type="ARBA" id="ARBA00004496"/>
    </source>
</evidence>
<dbReference type="eggNOG" id="COG0809">
    <property type="taxonomic scope" value="Bacteria"/>
</dbReference>
<dbReference type="STRING" id="679192.HMPREF9013_0695"/>
<dbReference type="Gene3D" id="3.40.1780.10">
    <property type="entry name" value="QueA-like"/>
    <property type="match status" value="1"/>
</dbReference>
<reference evidence="15" key="1">
    <citation type="submission" date="2009-12" db="EMBL/GenBank/DDBJ databases">
        <title>Sequence of Clostridiales genomosp. BVAB3 str. UPII9-5.</title>
        <authorList>
            <person name="Madupu R."/>
            <person name="Durkin A.S."/>
            <person name="Torralba M."/>
            <person name="Methe B."/>
            <person name="Sutton G.G."/>
            <person name="Strausberg R.L."/>
            <person name="Nelson K.E."/>
        </authorList>
    </citation>
    <scope>NUCLEOTIDE SEQUENCE [LARGE SCALE GENOMIC DNA]</scope>
    <source>
        <strain evidence="15">W1219</strain>
    </source>
</reference>
<dbReference type="GO" id="GO:0008616">
    <property type="term" value="P:tRNA queuosine(34) biosynthetic process"/>
    <property type="evidence" value="ECO:0007669"/>
    <property type="project" value="UniProtKB-UniRule"/>
</dbReference>
<dbReference type="NCBIfam" id="NF001140">
    <property type="entry name" value="PRK00147.1"/>
    <property type="match status" value="1"/>
</dbReference>
<proteinExistence type="inferred from homology"/>
<evidence type="ECO:0000313" key="14">
    <source>
        <dbReference type="EMBL" id="EFC05771.1"/>
    </source>
</evidence>
<evidence type="ECO:0000256" key="9">
    <source>
        <dbReference type="ARBA" id="ARBA00061210"/>
    </source>
</evidence>
<evidence type="ECO:0000256" key="2">
    <source>
        <dbReference type="ARBA" id="ARBA00004691"/>
    </source>
</evidence>
<keyword evidence="4 13" id="KW-0963">Cytoplasm</keyword>
<comment type="pathway">
    <text evidence="2 13">tRNA modification; tRNA-queuosine biosynthesis.</text>
</comment>
<keyword evidence="6 13" id="KW-0949">S-adenosyl-L-methionine</keyword>
<organism evidence="14 15">
    <name type="scientific">Bulleidia extructa W1219</name>
    <dbReference type="NCBI Taxonomy" id="679192"/>
    <lineage>
        <taxon>Bacteria</taxon>
        <taxon>Bacillati</taxon>
        <taxon>Bacillota</taxon>
        <taxon>Erysipelotrichia</taxon>
        <taxon>Erysipelotrichales</taxon>
        <taxon>Erysipelotrichaceae</taxon>
        <taxon>Bulleidia</taxon>
    </lineage>
</organism>
<dbReference type="PANTHER" id="PTHR30307">
    <property type="entry name" value="S-ADENOSYLMETHIONINE:TRNA RIBOSYLTRANSFERASE-ISOMERASE"/>
    <property type="match status" value="1"/>
</dbReference>
<evidence type="ECO:0000256" key="8">
    <source>
        <dbReference type="ARBA" id="ARBA00052751"/>
    </source>
</evidence>
<accession>D2MP02</accession>
<keyword evidence="5 13" id="KW-0808">Transferase</keyword>
<dbReference type="UniPathway" id="UPA00392"/>